<dbReference type="RefSeq" id="WP_016421245.1">
    <property type="nucleotide sequence ID" value="NZ_FNND01000011.1"/>
</dbReference>
<dbReference type="EMBL" id="FNND01000011">
    <property type="protein sequence ID" value="SDX18353.1"/>
    <property type="molecule type" value="Genomic_DNA"/>
</dbReference>
<evidence type="ECO:0000313" key="1">
    <source>
        <dbReference type="EMBL" id="SDX18353.1"/>
    </source>
</evidence>
<evidence type="ECO:0000313" key="2">
    <source>
        <dbReference type="Proteomes" id="UP000182771"/>
    </source>
</evidence>
<gene>
    <name evidence="1" type="ORF">SAMN05444420_1118</name>
</gene>
<organism evidence="1 2">
    <name type="scientific">Capnocytophaga granulosa</name>
    <dbReference type="NCBI Taxonomy" id="45242"/>
    <lineage>
        <taxon>Bacteria</taxon>
        <taxon>Pseudomonadati</taxon>
        <taxon>Bacteroidota</taxon>
        <taxon>Flavobacteriia</taxon>
        <taxon>Flavobacteriales</taxon>
        <taxon>Flavobacteriaceae</taxon>
        <taxon>Capnocytophaga</taxon>
    </lineage>
</organism>
<comment type="caution">
    <text evidence="1">The sequence shown here is derived from an EMBL/GenBank/DDBJ whole genome shotgun (WGS) entry which is preliminary data.</text>
</comment>
<sequence>MNIKDEFSEMVREITTNKEKTFNITTHDLLGYFYYEKRSSGNTARIDEFSKEKKLNNRTKLSRNMNRWRNYS</sequence>
<reference evidence="1 2" key="1">
    <citation type="submission" date="2016-10" db="EMBL/GenBank/DDBJ databases">
        <authorList>
            <person name="Varghese N."/>
            <person name="Submissions S."/>
        </authorList>
    </citation>
    <scope>NUCLEOTIDE SEQUENCE [LARGE SCALE GENOMIC DNA]</scope>
    <source>
        <strain evidence="1 2">DSM 11449</strain>
    </source>
</reference>
<keyword evidence="2" id="KW-1185">Reference proteome</keyword>
<protein>
    <submittedName>
        <fullName evidence="1">Uncharacterized protein</fullName>
    </submittedName>
</protein>
<dbReference type="Proteomes" id="UP000182771">
    <property type="component" value="Unassembled WGS sequence"/>
</dbReference>
<proteinExistence type="predicted"/>
<dbReference type="AlphaFoldDB" id="A0A1H2ZLX7"/>
<accession>A0A1H2ZLX7</accession>
<name>A0A1H2ZLX7_9FLAO</name>
<dbReference type="GeneID" id="85016082"/>